<sequence length="175" mass="17877">MARRIGATHRDRLLLGAVIVGAALLFWCAAQAAGDPPAFLVGLFVLALAAVTVNPHTATGAGLLLVSVWLWYVAVDDSTTWWSLVAGCALLTVHSAQSLLASGPDPAPVPTTIARTWLRRTLAVAGVTLATGALTLTLHGRSSTSTTATIIGLAVVAAAVVAVLIAARDQGDEAH</sequence>
<evidence type="ECO:0000313" key="3">
    <source>
        <dbReference type="Proteomes" id="UP000037397"/>
    </source>
</evidence>
<feature type="transmembrane region" description="Helical" evidence="1">
    <location>
        <begin position="148"/>
        <end position="167"/>
    </location>
</feature>
<name>A0A0L6CG02_9MICO</name>
<evidence type="ECO:0000256" key="1">
    <source>
        <dbReference type="SAM" id="Phobius"/>
    </source>
</evidence>
<dbReference type="STRING" id="1631356.VV01_05565"/>
<feature type="transmembrane region" description="Helical" evidence="1">
    <location>
        <begin position="117"/>
        <end position="136"/>
    </location>
</feature>
<comment type="caution">
    <text evidence="2">The sequence shown here is derived from an EMBL/GenBank/DDBJ whole genome shotgun (WGS) entry which is preliminary data.</text>
</comment>
<organism evidence="2 3">
    <name type="scientific">Luteipulveratus halotolerans</name>
    <dbReference type="NCBI Taxonomy" id="1631356"/>
    <lineage>
        <taxon>Bacteria</taxon>
        <taxon>Bacillati</taxon>
        <taxon>Actinomycetota</taxon>
        <taxon>Actinomycetes</taxon>
        <taxon>Micrococcales</taxon>
        <taxon>Dermacoccaceae</taxon>
        <taxon>Luteipulveratus</taxon>
    </lineage>
</organism>
<keyword evidence="1" id="KW-0812">Transmembrane</keyword>
<evidence type="ECO:0000313" key="2">
    <source>
        <dbReference type="EMBL" id="KNX36732.1"/>
    </source>
</evidence>
<feature type="transmembrane region" description="Helical" evidence="1">
    <location>
        <begin position="79"/>
        <end position="97"/>
    </location>
</feature>
<keyword evidence="3" id="KW-1185">Reference proteome</keyword>
<keyword evidence="1" id="KW-0472">Membrane</keyword>
<dbReference type="EMBL" id="LAIR01000002">
    <property type="protein sequence ID" value="KNX36732.1"/>
    <property type="molecule type" value="Genomic_DNA"/>
</dbReference>
<gene>
    <name evidence="2" type="ORF">VV01_05565</name>
</gene>
<reference evidence="3" key="1">
    <citation type="submission" date="2015-03" db="EMBL/GenBank/DDBJ databases">
        <title>Luteipulveratus halotolerans sp. nov., a novel actinobacterium (Dermacoccaceae) from Sarawak, Malaysia.</title>
        <authorList>
            <person name="Juboi H."/>
            <person name="Basik A."/>
            <person name="Shamsul S.S."/>
            <person name="Arnold P."/>
            <person name="Schmitt E.K."/>
            <person name="Sanglier J.-J."/>
            <person name="Yeo T."/>
        </authorList>
    </citation>
    <scope>NUCLEOTIDE SEQUENCE [LARGE SCALE GENOMIC DNA]</scope>
    <source>
        <strain evidence="3">C296001</strain>
    </source>
</reference>
<protein>
    <submittedName>
        <fullName evidence="2">Uncharacterized protein</fullName>
    </submittedName>
</protein>
<dbReference type="Proteomes" id="UP000037397">
    <property type="component" value="Unassembled WGS sequence"/>
</dbReference>
<accession>A0A0L6CG02</accession>
<proteinExistence type="predicted"/>
<keyword evidence="1" id="KW-1133">Transmembrane helix</keyword>
<feature type="transmembrane region" description="Helical" evidence="1">
    <location>
        <begin position="42"/>
        <end position="72"/>
    </location>
</feature>
<dbReference type="AlphaFoldDB" id="A0A0L6CG02"/>